<feature type="transmembrane region" description="Helical" evidence="2">
    <location>
        <begin position="193"/>
        <end position="212"/>
    </location>
</feature>
<dbReference type="AlphaFoldDB" id="A0A1Y3DMK0"/>
<dbReference type="EMBL" id="NETL01000028">
    <property type="protein sequence ID" value="OTN63927.1"/>
    <property type="molecule type" value="Genomic_DNA"/>
</dbReference>
<protein>
    <recommendedName>
        <fullName evidence="5">Pv-fam-d protein</fullName>
    </recommendedName>
</protein>
<reference evidence="3 4" key="1">
    <citation type="submission" date="2017-05" db="EMBL/GenBank/DDBJ databases">
        <title>PacBio assembly of a Plasmodium knowlesi genome sequence with Hi-C correction and manual annotation of the SICAvar gene family.</title>
        <authorList>
            <person name="Lapp S.A."/>
            <person name="Geraldo J.A."/>
            <person name="Chien J.-T."/>
            <person name="Ay F."/>
            <person name="Pakala S.B."/>
            <person name="Batugedara G."/>
            <person name="Humphrey J.C."/>
            <person name="Debarry J.D."/>
            <person name="Le Roch K.G."/>
            <person name="Galinski M.R."/>
            <person name="Kissinger J.C."/>
        </authorList>
    </citation>
    <scope>NUCLEOTIDE SEQUENCE [LARGE SCALE GENOMIC DNA]</scope>
    <source>
        <strain evidence="4">Malayan Strain Pk1 (A+)</strain>
    </source>
</reference>
<accession>A0A1Y3DMK0</accession>
<comment type="caution">
    <text evidence="3">The sequence shown here is derived from an EMBL/GenBank/DDBJ whole genome shotgun (WGS) entry which is preliminary data.</text>
</comment>
<dbReference type="VEuPathDB" id="PlasmoDB:PKA1H_140006500"/>
<keyword evidence="2" id="KW-1133">Transmembrane helix</keyword>
<evidence type="ECO:0000256" key="2">
    <source>
        <dbReference type="SAM" id="Phobius"/>
    </source>
</evidence>
<evidence type="ECO:0000313" key="4">
    <source>
        <dbReference type="Proteomes" id="UP000195012"/>
    </source>
</evidence>
<feature type="transmembrane region" description="Helical" evidence="2">
    <location>
        <begin position="218"/>
        <end position="236"/>
    </location>
</feature>
<dbReference type="VEuPathDB" id="PlasmoDB:PKNOH_S140218700"/>
<organism evidence="3 4">
    <name type="scientific">Plasmodium knowlesi</name>
    <dbReference type="NCBI Taxonomy" id="5850"/>
    <lineage>
        <taxon>Eukaryota</taxon>
        <taxon>Sar</taxon>
        <taxon>Alveolata</taxon>
        <taxon>Apicomplexa</taxon>
        <taxon>Aconoidasida</taxon>
        <taxon>Haemosporida</taxon>
        <taxon>Plasmodiidae</taxon>
        <taxon>Plasmodium</taxon>
        <taxon>Plasmodium (Plasmodium)</taxon>
    </lineage>
</organism>
<sequence>MNKFRYIINIITIILANNSWSYSDNSAVSFANSWQKNRQVNVSDIRAIRSLSEKEKNGETEDVGKFDENDDEGYDKDRYNALTQDYFDMMEEDLNNNKEFTPRITEIINNIDPRAQLNYYMGKVKCSDIRRASSKYRKRLWRKIKRTLRAIDRTTEREMYYILKSKYYARSNAFVGGRNMAQKLKNFLYKYKVFTPVLLFALLSYVSSTYFSAPGLPAFFALTSFFTFIYLAYKYVQCSRRLRRFPEHISQRSINNFRQRLKREIDNEENETRHSRLSMDDSTDDIKMF</sequence>
<dbReference type="VEuPathDB" id="PlasmoDB:PKNH_1401600"/>
<evidence type="ECO:0000256" key="1">
    <source>
        <dbReference type="SAM" id="MobiDB-lite"/>
    </source>
</evidence>
<evidence type="ECO:0000313" key="3">
    <source>
        <dbReference type="EMBL" id="OTN63927.1"/>
    </source>
</evidence>
<evidence type="ECO:0008006" key="5">
    <source>
        <dbReference type="Google" id="ProtNLM"/>
    </source>
</evidence>
<dbReference type="Proteomes" id="UP000195012">
    <property type="component" value="Unassembled WGS sequence"/>
</dbReference>
<name>A0A1Y3DMK0_PLAKN</name>
<feature type="region of interest" description="Disordered" evidence="1">
    <location>
        <begin position="267"/>
        <end position="289"/>
    </location>
</feature>
<dbReference type="OrthoDB" id="385249at2759"/>
<gene>
    <name evidence="3" type="ORF">PKNOH_S140218700</name>
</gene>
<proteinExistence type="predicted"/>
<keyword evidence="2" id="KW-0472">Membrane</keyword>
<keyword evidence="2" id="KW-0812">Transmembrane</keyword>